<organism evidence="1 2">
    <name type="scientific">Prevotella lacticifex</name>
    <dbReference type="NCBI Taxonomy" id="2854755"/>
    <lineage>
        <taxon>Bacteria</taxon>
        <taxon>Pseudomonadati</taxon>
        <taxon>Bacteroidota</taxon>
        <taxon>Bacteroidia</taxon>
        <taxon>Bacteroidales</taxon>
        <taxon>Prevotellaceae</taxon>
        <taxon>Prevotella</taxon>
    </lineage>
</organism>
<keyword evidence="2" id="KW-1185">Reference proteome</keyword>
<dbReference type="RefSeq" id="WP_223928943.1">
    <property type="nucleotide sequence ID" value="NZ_BPTU01000001.1"/>
</dbReference>
<proteinExistence type="predicted"/>
<sequence>MTTLKNIAKKYNLSEEEVKNIKREVRLDTYASIFNRYMKMESSQLDEEIPQLMLTLIDKEFDDEREEAEWQNEHIFLDATDFELAVEYVRGNVDMKRVREVEAILGSQNMELADVDEELDEQIYDLMEEYGANNDLGEGWWLSQGTTEDVINQL</sequence>
<accession>A0A9R1CAP4</accession>
<dbReference type="AlphaFoldDB" id="A0A9R1CAP4"/>
<evidence type="ECO:0000313" key="1">
    <source>
        <dbReference type="EMBL" id="GJG59045.1"/>
    </source>
</evidence>
<evidence type="ECO:0000313" key="2">
    <source>
        <dbReference type="Proteomes" id="UP000825483"/>
    </source>
</evidence>
<reference evidence="1" key="1">
    <citation type="journal article" date="2022" name="Int. J. Syst. Evol. Microbiol.">
        <title>Prevotella lacticifex sp. nov., isolated from the rumen of cows.</title>
        <authorList>
            <person name="Shinkai T."/>
            <person name="Ikeyama N."/>
            <person name="Kumagai M."/>
            <person name="Ohmori H."/>
            <person name="Sakamoto M."/>
            <person name="Ohkuma M."/>
            <person name="Mitsumori M."/>
        </authorList>
    </citation>
    <scope>NUCLEOTIDE SEQUENCE</scope>
    <source>
        <strain evidence="1">R5076</strain>
    </source>
</reference>
<gene>
    <name evidence="1" type="ORF">PRLR5076_18960</name>
</gene>
<protein>
    <submittedName>
        <fullName evidence="1">Uncharacterized protein</fullName>
    </submittedName>
</protein>
<dbReference type="Proteomes" id="UP000825483">
    <property type="component" value="Unassembled WGS sequence"/>
</dbReference>
<comment type="caution">
    <text evidence="1">The sequence shown here is derived from an EMBL/GenBank/DDBJ whole genome shotgun (WGS) entry which is preliminary data.</text>
</comment>
<dbReference type="GeneID" id="72466913"/>
<dbReference type="EMBL" id="BPUB01000002">
    <property type="protein sequence ID" value="GJG59045.1"/>
    <property type="molecule type" value="Genomic_DNA"/>
</dbReference>
<name>A0A9R1CAP4_9BACT</name>